<feature type="compositionally biased region" description="Polar residues" evidence="1">
    <location>
        <begin position="55"/>
        <end position="64"/>
    </location>
</feature>
<reference evidence="2 3" key="1">
    <citation type="submission" date="2014-04" db="EMBL/GenBank/DDBJ databases">
        <authorList>
            <consortium name="DOE Joint Genome Institute"/>
            <person name="Kuo A."/>
            <person name="Gay G."/>
            <person name="Dore J."/>
            <person name="Kohler A."/>
            <person name="Nagy L.G."/>
            <person name="Floudas D."/>
            <person name="Copeland A."/>
            <person name="Barry K.W."/>
            <person name="Cichocki N."/>
            <person name="Veneault-Fourrey C."/>
            <person name="LaButti K."/>
            <person name="Lindquist E.A."/>
            <person name="Lipzen A."/>
            <person name="Lundell T."/>
            <person name="Morin E."/>
            <person name="Murat C."/>
            <person name="Sun H."/>
            <person name="Tunlid A."/>
            <person name="Henrissat B."/>
            <person name="Grigoriev I.V."/>
            <person name="Hibbett D.S."/>
            <person name="Martin F."/>
            <person name="Nordberg H.P."/>
            <person name="Cantor M.N."/>
            <person name="Hua S.X."/>
        </authorList>
    </citation>
    <scope>NUCLEOTIDE SEQUENCE [LARGE SCALE GENOMIC DNA]</scope>
    <source>
        <strain evidence="3">h7</strain>
    </source>
</reference>
<evidence type="ECO:0000313" key="2">
    <source>
        <dbReference type="EMBL" id="KIM46782.1"/>
    </source>
</evidence>
<reference evidence="3" key="2">
    <citation type="submission" date="2015-01" db="EMBL/GenBank/DDBJ databases">
        <title>Evolutionary Origins and Diversification of the Mycorrhizal Mutualists.</title>
        <authorList>
            <consortium name="DOE Joint Genome Institute"/>
            <consortium name="Mycorrhizal Genomics Consortium"/>
            <person name="Kohler A."/>
            <person name="Kuo A."/>
            <person name="Nagy L.G."/>
            <person name="Floudas D."/>
            <person name="Copeland A."/>
            <person name="Barry K.W."/>
            <person name="Cichocki N."/>
            <person name="Veneault-Fourrey C."/>
            <person name="LaButti K."/>
            <person name="Lindquist E.A."/>
            <person name="Lipzen A."/>
            <person name="Lundell T."/>
            <person name="Morin E."/>
            <person name="Murat C."/>
            <person name="Riley R."/>
            <person name="Ohm R."/>
            <person name="Sun H."/>
            <person name="Tunlid A."/>
            <person name="Henrissat B."/>
            <person name="Grigoriev I.V."/>
            <person name="Hibbett D.S."/>
            <person name="Martin F."/>
        </authorList>
    </citation>
    <scope>NUCLEOTIDE SEQUENCE [LARGE SCALE GENOMIC DNA]</scope>
    <source>
        <strain evidence="3">h7</strain>
    </source>
</reference>
<feature type="region of interest" description="Disordered" evidence="1">
    <location>
        <begin position="55"/>
        <end position="86"/>
    </location>
</feature>
<evidence type="ECO:0000313" key="3">
    <source>
        <dbReference type="Proteomes" id="UP000053424"/>
    </source>
</evidence>
<dbReference type="AlphaFoldDB" id="A0A0C2Z0U6"/>
<name>A0A0C2Z0U6_HEBCY</name>
<dbReference type="Proteomes" id="UP000053424">
    <property type="component" value="Unassembled WGS sequence"/>
</dbReference>
<dbReference type="EMBL" id="KN831770">
    <property type="protein sequence ID" value="KIM46782.1"/>
    <property type="molecule type" value="Genomic_DNA"/>
</dbReference>
<proteinExistence type="predicted"/>
<keyword evidence="3" id="KW-1185">Reference proteome</keyword>
<protein>
    <submittedName>
        <fullName evidence="2">Uncharacterized protein</fullName>
    </submittedName>
</protein>
<organism evidence="2 3">
    <name type="scientific">Hebeloma cylindrosporum</name>
    <dbReference type="NCBI Taxonomy" id="76867"/>
    <lineage>
        <taxon>Eukaryota</taxon>
        <taxon>Fungi</taxon>
        <taxon>Dikarya</taxon>
        <taxon>Basidiomycota</taxon>
        <taxon>Agaricomycotina</taxon>
        <taxon>Agaricomycetes</taxon>
        <taxon>Agaricomycetidae</taxon>
        <taxon>Agaricales</taxon>
        <taxon>Agaricineae</taxon>
        <taxon>Hymenogastraceae</taxon>
        <taxon>Hebeloma</taxon>
    </lineage>
</organism>
<evidence type="ECO:0000256" key="1">
    <source>
        <dbReference type="SAM" id="MobiDB-lite"/>
    </source>
</evidence>
<accession>A0A0C2Z0U6</accession>
<sequence length="86" mass="10121">MECFTFCSSCRRKHIAINSPPIRAPINFSRPSNLIPLRHMRRYWSSSEEQYISRLNTPEETSGSFEGKIYGGDDIKRNGERREKRK</sequence>
<feature type="compositionally biased region" description="Basic and acidic residues" evidence="1">
    <location>
        <begin position="71"/>
        <end position="86"/>
    </location>
</feature>
<gene>
    <name evidence="2" type="ORF">M413DRAFT_262554</name>
</gene>
<dbReference type="HOGENOM" id="CLU_2498116_0_0_1"/>